<accession>A0A915Q7F3</accession>
<dbReference type="PRINTS" id="PR01012">
    <property type="entry name" value="NRPEPTIDEYR"/>
</dbReference>
<evidence type="ECO:0000256" key="1">
    <source>
        <dbReference type="ARBA" id="ARBA00004141"/>
    </source>
</evidence>
<dbReference type="PROSITE" id="PS50262">
    <property type="entry name" value="G_PROTEIN_RECEP_F1_2"/>
    <property type="match status" value="1"/>
</dbReference>
<dbReference type="GO" id="GO:0004983">
    <property type="term" value="F:neuropeptide Y receptor activity"/>
    <property type="evidence" value="ECO:0007669"/>
    <property type="project" value="InterPro"/>
</dbReference>
<keyword evidence="7 9" id="KW-0675">Receptor</keyword>
<dbReference type="InterPro" id="IPR000611">
    <property type="entry name" value="NPY_rcpt"/>
</dbReference>
<keyword evidence="6 10" id="KW-0472">Membrane</keyword>
<dbReference type="SMART" id="SM01381">
    <property type="entry name" value="7TM_GPCR_Srsx"/>
    <property type="match status" value="1"/>
</dbReference>
<dbReference type="PANTHER" id="PTHR24235:SF18">
    <property type="entry name" value="G-PROTEIN COUPLED RECEPTORS FAMILY 1 PROFILE DOMAIN-CONTAINING PROTEIN"/>
    <property type="match status" value="1"/>
</dbReference>
<proteinExistence type="inferred from homology"/>
<evidence type="ECO:0000256" key="10">
    <source>
        <dbReference type="SAM" id="Phobius"/>
    </source>
</evidence>
<evidence type="ECO:0000256" key="6">
    <source>
        <dbReference type="ARBA" id="ARBA00023136"/>
    </source>
</evidence>
<comment type="similarity">
    <text evidence="2 9">Belongs to the G-protein coupled receptor 1 family.</text>
</comment>
<evidence type="ECO:0000256" key="7">
    <source>
        <dbReference type="ARBA" id="ARBA00023170"/>
    </source>
</evidence>
<name>A0A915Q7F3_9BILA</name>
<dbReference type="Proteomes" id="UP000887581">
    <property type="component" value="Unplaced"/>
</dbReference>
<dbReference type="Pfam" id="PF00001">
    <property type="entry name" value="7tm_1"/>
    <property type="match status" value="1"/>
</dbReference>
<keyword evidence="12" id="KW-1185">Reference proteome</keyword>
<dbReference type="CDD" id="cd15203">
    <property type="entry name" value="7tmA_NPYR-like"/>
    <property type="match status" value="1"/>
</dbReference>
<dbReference type="PROSITE" id="PS00237">
    <property type="entry name" value="G_PROTEIN_RECEP_F1_1"/>
    <property type="match status" value="1"/>
</dbReference>
<dbReference type="GO" id="GO:0005886">
    <property type="term" value="C:plasma membrane"/>
    <property type="evidence" value="ECO:0007669"/>
    <property type="project" value="TreeGrafter"/>
</dbReference>
<feature type="transmembrane region" description="Helical" evidence="10">
    <location>
        <begin position="249"/>
        <end position="268"/>
    </location>
</feature>
<evidence type="ECO:0000256" key="8">
    <source>
        <dbReference type="ARBA" id="ARBA00023224"/>
    </source>
</evidence>
<keyword evidence="3 9" id="KW-0812">Transmembrane</keyword>
<feature type="transmembrane region" description="Helical" evidence="10">
    <location>
        <begin position="114"/>
        <end position="136"/>
    </location>
</feature>
<dbReference type="SUPFAM" id="SSF81321">
    <property type="entry name" value="Family A G protein-coupled receptor-like"/>
    <property type="match status" value="1"/>
</dbReference>
<sequence>MPANGNASSSNKSANQAACVDIKEYLWTNHSDLTSLPTTMTIFLAIYGLIVTLGVLGNTLVVLSVIRHKSLQSVRNMFIVSLSVSDIVISVVSGTITPITAFTKVWIFGELLCYFVPFIQGASLCFSTLTLTAIAIDRYILIIFPTKRPIQKPQAVKMIGLDFTLAAAISLPMFIKQRFVEYENFCGQFCTEDWGSNDAGRSTYGILEISGTIVFVFQFVAPLTASLFKEEIKTCSLYRQQALKRRLRTNRMLIAMVGVFVCCWMPSVVFNFLRDYQWLPNFVNQQEYLIGIITHCISMSSTIWNPCLYTLLNEQFRLAFLTLLQSFRTTRKKPDIRARCLRLMSTAFINEDQEVANPETMSNINVQYF</sequence>
<dbReference type="GO" id="GO:0042923">
    <property type="term" value="F:neuropeptide binding"/>
    <property type="evidence" value="ECO:0007669"/>
    <property type="project" value="TreeGrafter"/>
</dbReference>
<feature type="transmembrane region" description="Helical" evidence="10">
    <location>
        <begin position="156"/>
        <end position="175"/>
    </location>
</feature>
<evidence type="ECO:0000256" key="9">
    <source>
        <dbReference type="RuleBase" id="RU000688"/>
    </source>
</evidence>
<dbReference type="GO" id="GO:0043005">
    <property type="term" value="C:neuron projection"/>
    <property type="evidence" value="ECO:0007669"/>
    <property type="project" value="TreeGrafter"/>
</dbReference>
<evidence type="ECO:0000256" key="3">
    <source>
        <dbReference type="ARBA" id="ARBA00022692"/>
    </source>
</evidence>
<feature type="transmembrane region" description="Helical" evidence="10">
    <location>
        <begin position="204"/>
        <end position="228"/>
    </location>
</feature>
<organism evidence="12 13">
    <name type="scientific">Setaria digitata</name>
    <dbReference type="NCBI Taxonomy" id="48799"/>
    <lineage>
        <taxon>Eukaryota</taxon>
        <taxon>Metazoa</taxon>
        <taxon>Ecdysozoa</taxon>
        <taxon>Nematoda</taxon>
        <taxon>Chromadorea</taxon>
        <taxon>Rhabditida</taxon>
        <taxon>Spirurina</taxon>
        <taxon>Spiruromorpha</taxon>
        <taxon>Filarioidea</taxon>
        <taxon>Setariidae</taxon>
        <taxon>Setaria</taxon>
    </lineage>
</organism>
<evidence type="ECO:0000256" key="4">
    <source>
        <dbReference type="ARBA" id="ARBA00022989"/>
    </source>
</evidence>
<evidence type="ECO:0000259" key="11">
    <source>
        <dbReference type="PROSITE" id="PS50262"/>
    </source>
</evidence>
<protein>
    <submittedName>
        <fullName evidence="13">G-protein coupled receptors family 1 profile domain-containing protein</fullName>
    </submittedName>
</protein>
<feature type="transmembrane region" description="Helical" evidence="10">
    <location>
        <begin position="78"/>
        <end position="102"/>
    </location>
</feature>
<feature type="transmembrane region" description="Helical" evidence="10">
    <location>
        <begin position="288"/>
        <end position="312"/>
    </location>
</feature>
<feature type="domain" description="G-protein coupled receptors family 1 profile" evidence="11">
    <location>
        <begin position="57"/>
        <end position="309"/>
    </location>
</feature>
<comment type="subcellular location">
    <subcellularLocation>
        <location evidence="1">Membrane</location>
        <topology evidence="1">Multi-pass membrane protein</topology>
    </subcellularLocation>
</comment>
<dbReference type="AlphaFoldDB" id="A0A915Q7F3"/>
<dbReference type="InterPro" id="IPR017452">
    <property type="entry name" value="GPCR_Rhodpsn_7TM"/>
</dbReference>
<dbReference type="PANTHER" id="PTHR24235">
    <property type="entry name" value="NEUROPEPTIDE Y RECEPTOR"/>
    <property type="match status" value="1"/>
</dbReference>
<keyword evidence="8 9" id="KW-0807">Transducer</keyword>
<keyword evidence="5 9" id="KW-0297">G-protein coupled receptor</keyword>
<dbReference type="InterPro" id="IPR000276">
    <property type="entry name" value="GPCR_Rhodpsn"/>
</dbReference>
<dbReference type="PRINTS" id="PR00237">
    <property type="entry name" value="GPCRRHODOPSN"/>
</dbReference>
<reference evidence="13" key="1">
    <citation type="submission" date="2022-11" db="UniProtKB">
        <authorList>
            <consortium name="WormBaseParasite"/>
        </authorList>
    </citation>
    <scope>IDENTIFICATION</scope>
</reference>
<evidence type="ECO:0000313" key="13">
    <source>
        <dbReference type="WBParaSite" id="sdigi.contig8.g953.t1"/>
    </source>
</evidence>
<dbReference type="WBParaSite" id="sdigi.contig8.g953.t1">
    <property type="protein sequence ID" value="sdigi.contig8.g953.t1"/>
    <property type="gene ID" value="sdigi.contig8.g953"/>
</dbReference>
<keyword evidence="4 10" id="KW-1133">Transmembrane helix</keyword>
<evidence type="ECO:0000313" key="12">
    <source>
        <dbReference type="Proteomes" id="UP000887581"/>
    </source>
</evidence>
<evidence type="ECO:0000256" key="5">
    <source>
        <dbReference type="ARBA" id="ARBA00023040"/>
    </source>
</evidence>
<evidence type="ECO:0000256" key="2">
    <source>
        <dbReference type="ARBA" id="ARBA00010663"/>
    </source>
</evidence>
<feature type="transmembrane region" description="Helical" evidence="10">
    <location>
        <begin position="42"/>
        <end position="66"/>
    </location>
</feature>
<dbReference type="Gene3D" id="1.20.1070.10">
    <property type="entry name" value="Rhodopsin 7-helix transmembrane proteins"/>
    <property type="match status" value="1"/>
</dbReference>